<evidence type="ECO:0000313" key="3">
    <source>
        <dbReference type="Proteomes" id="UP000516238"/>
    </source>
</evidence>
<evidence type="ECO:0008006" key="4">
    <source>
        <dbReference type="Google" id="ProtNLM"/>
    </source>
</evidence>
<accession>A0A7G9UXK0</accession>
<protein>
    <recommendedName>
        <fullName evidence="4">Terminase small subunit</fullName>
    </recommendedName>
</protein>
<gene>
    <name evidence="2" type="primary">1</name>
    <name evidence="2" type="ORF">PBI_HADRIEN_1</name>
</gene>
<name>A0A7G9UXK0_9CAUD</name>
<sequence>MRGGLRARPRPPRRVGGGRMTPPRAAVADTPDTPAEGKSGAKTRAKKGAAPAKKAAKRAAPARKRASTGRKSAIAAQVRRELGRDGDPVGIVLLVQQAARVAERIDRINDVLSGTASAWARVGIPRLDTDGGRIVVEVRVDDLVKEERQQTGLLRNLLAEIHRQRSGQPAAPPDVTREDDDLDVD</sequence>
<feature type="compositionally biased region" description="Basic residues" evidence="1">
    <location>
        <begin position="54"/>
        <end position="68"/>
    </location>
</feature>
<organism evidence="2 3">
    <name type="scientific">Mycobacterium phage Hadrien</name>
    <dbReference type="NCBI Taxonomy" id="2767558"/>
    <lineage>
        <taxon>Viruses</taxon>
        <taxon>Duplodnaviria</taxon>
        <taxon>Heunggongvirae</taxon>
        <taxon>Uroviricota</taxon>
        <taxon>Caudoviricetes</taxon>
        <taxon>Gilesvirus</taxon>
        <taxon>Gilesvirus giles</taxon>
    </lineage>
</organism>
<feature type="compositionally biased region" description="Basic residues" evidence="1">
    <location>
        <begin position="1"/>
        <end position="13"/>
    </location>
</feature>
<evidence type="ECO:0000256" key="1">
    <source>
        <dbReference type="SAM" id="MobiDB-lite"/>
    </source>
</evidence>
<evidence type="ECO:0000313" key="2">
    <source>
        <dbReference type="EMBL" id="QNN98755.1"/>
    </source>
</evidence>
<dbReference type="Proteomes" id="UP000516238">
    <property type="component" value="Segment"/>
</dbReference>
<feature type="region of interest" description="Disordered" evidence="1">
    <location>
        <begin position="163"/>
        <end position="185"/>
    </location>
</feature>
<proteinExistence type="predicted"/>
<dbReference type="EMBL" id="MT684594">
    <property type="protein sequence ID" value="QNN98755.1"/>
    <property type="molecule type" value="Genomic_DNA"/>
</dbReference>
<reference evidence="2 3" key="1">
    <citation type="submission" date="2020-06" db="EMBL/GenBank/DDBJ databases">
        <authorList>
            <person name="Pedlow M.R."/>
            <person name="Curtis N."/>
            <person name="Garlena R.A."/>
            <person name="Russell D.A."/>
            <person name="Pope W.H."/>
            <person name="Jacobs-Sera D."/>
            <person name="Hatfull G.F."/>
        </authorList>
    </citation>
    <scope>NUCLEOTIDE SEQUENCE [LARGE SCALE GENOMIC DNA]</scope>
</reference>
<feature type="region of interest" description="Disordered" evidence="1">
    <location>
        <begin position="1"/>
        <end position="74"/>
    </location>
</feature>